<dbReference type="SMART" id="SM00387">
    <property type="entry name" value="HATPase_c"/>
    <property type="match status" value="1"/>
</dbReference>
<dbReference type="Gene3D" id="3.30.565.10">
    <property type="entry name" value="Histidine kinase-like ATPase, C-terminal domain"/>
    <property type="match status" value="1"/>
</dbReference>
<dbReference type="EMBL" id="CP159289">
    <property type="protein sequence ID" value="XCH23505.1"/>
    <property type="molecule type" value="Genomic_DNA"/>
</dbReference>
<dbReference type="RefSeq" id="WP_353718829.1">
    <property type="nucleotide sequence ID" value="NZ_CP159289.1"/>
</dbReference>
<keyword evidence="2" id="KW-0808">Transferase</keyword>
<sequence length="113" mass="12611">MPEVHLDIDSAVPLGLILNELLTNSFKYAFAETRPGVVELKIRQRGEGEYQLDYVDNGPGLPENLNFDKVSTLGLQLINDLSRQIGGKVQYVTDGGAKFTINFTTRDVRKNQD</sequence>
<gene>
    <name evidence="2" type="ORF">ABV298_24845</name>
</gene>
<dbReference type="PANTHER" id="PTHR43065">
    <property type="entry name" value="SENSOR HISTIDINE KINASE"/>
    <property type="match status" value="1"/>
</dbReference>
<evidence type="ECO:0000313" key="2">
    <source>
        <dbReference type="EMBL" id="XCH23505.1"/>
    </source>
</evidence>
<dbReference type="GO" id="GO:0004673">
    <property type="term" value="F:protein histidine kinase activity"/>
    <property type="evidence" value="ECO:0007669"/>
    <property type="project" value="UniProtKB-EC"/>
</dbReference>
<keyword evidence="2" id="KW-0418">Kinase</keyword>
<dbReference type="PANTHER" id="PTHR43065:SF23">
    <property type="entry name" value="SENSOR HISTIDINE KINASE PDTAS"/>
    <property type="match status" value="1"/>
</dbReference>
<feature type="domain" description="Histidine kinase/HSP90-like ATPase" evidence="1">
    <location>
        <begin position="9"/>
        <end position="107"/>
    </location>
</feature>
<proteinExistence type="predicted"/>
<protein>
    <submittedName>
        <fullName evidence="2">Sensor histidine kinase</fullName>
        <ecNumber evidence="2">2.7.13.3</ecNumber>
    </submittedName>
</protein>
<dbReference type="Pfam" id="PF02518">
    <property type="entry name" value="HATPase_c"/>
    <property type="match status" value="1"/>
</dbReference>
<name>A0AAU8FGY8_9BACT</name>
<evidence type="ECO:0000259" key="1">
    <source>
        <dbReference type="SMART" id="SM00387"/>
    </source>
</evidence>
<reference evidence="2" key="1">
    <citation type="submission" date="2024-06" db="EMBL/GenBank/DDBJ databases">
        <title>Sequencing and assembly of the genome of Dyadobacter sp. strain 676, a symbiont of Cyamopsis tetragonoloba.</title>
        <authorList>
            <person name="Guro P."/>
            <person name="Sazanova A."/>
            <person name="Kuznetsova I."/>
            <person name="Belimov A."/>
            <person name="Safronova V."/>
        </authorList>
    </citation>
    <scope>NUCLEOTIDE SEQUENCE</scope>
    <source>
        <strain evidence="2">676</strain>
    </source>
</reference>
<dbReference type="AlphaFoldDB" id="A0AAU8FGY8"/>
<organism evidence="2">
    <name type="scientific">Dyadobacter sp. 676</name>
    <dbReference type="NCBI Taxonomy" id="3088362"/>
    <lineage>
        <taxon>Bacteria</taxon>
        <taxon>Pseudomonadati</taxon>
        <taxon>Bacteroidota</taxon>
        <taxon>Cytophagia</taxon>
        <taxon>Cytophagales</taxon>
        <taxon>Spirosomataceae</taxon>
        <taxon>Dyadobacter</taxon>
    </lineage>
</organism>
<accession>A0AAU8FGY8</accession>
<dbReference type="InterPro" id="IPR036890">
    <property type="entry name" value="HATPase_C_sf"/>
</dbReference>
<dbReference type="InterPro" id="IPR003594">
    <property type="entry name" value="HATPase_dom"/>
</dbReference>
<dbReference type="SUPFAM" id="SSF55874">
    <property type="entry name" value="ATPase domain of HSP90 chaperone/DNA topoisomerase II/histidine kinase"/>
    <property type="match status" value="1"/>
</dbReference>
<dbReference type="EC" id="2.7.13.3" evidence="2"/>